<evidence type="ECO:0000259" key="1">
    <source>
        <dbReference type="PROSITE" id="PS51186"/>
    </source>
</evidence>
<dbReference type="SUPFAM" id="SSF55729">
    <property type="entry name" value="Acyl-CoA N-acyltransferases (Nat)"/>
    <property type="match status" value="1"/>
</dbReference>
<gene>
    <name evidence="2" type="ORF">FN924_09365</name>
</gene>
<evidence type="ECO:0000313" key="3">
    <source>
        <dbReference type="Proteomes" id="UP000315215"/>
    </source>
</evidence>
<keyword evidence="2" id="KW-0808">Transferase</keyword>
<dbReference type="EMBL" id="CP041666">
    <property type="protein sequence ID" value="QDP40368.1"/>
    <property type="molecule type" value="Genomic_DNA"/>
</dbReference>
<proteinExistence type="predicted"/>
<dbReference type="AlphaFoldDB" id="A0A516KG43"/>
<dbReference type="GO" id="GO:0005737">
    <property type="term" value="C:cytoplasm"/>
    <property type="evidence" value="ECO:0007669"/>
    <property type="project" value="TreeGrafter"/>
</dbReference>
<dbReference type="PANTHER" id="PTHR43792:SF9">
    <property type="entry name" value="RIBOSOMAL-PROTEIN-ALANINE ACETYLTRANSFERASE"/>
    <property type="match status" value="1"/>
</dbReference>
<dbReference type="PANTHER" id="PTHR43792">
    <property type="entry name" value="GNAT FAMILY, PUTATIVE (AFU_ORTHOLOGUE AFUA_3G00765)-RELATED-RELATED"/>
    <property type="match status" value="1"/>
</dbReference>
<reference evidence="2 3" key="1">
    <citation type="submission" date="2019-07" db="EMBL/GenBank/DDBJ databases">
        <authorList>
            <person name="Li J."/>
        </authorList>
    </citation>
    <scope>NUCLEOTIDE SEQUENCE [LARGE SCALE GENOMIC DNA]</scope>
    <source>
        <strain evidence="2 3">TKL69</strain>
    </source>
</reference>
<organism evidence="2 3">
    <name type="scientific">Radiobacillus deserti</name>
    <dbReference type="NCBI Taxonomy" id="2594883"/>
    <lineage>
        <taxon>Bacteria</taxon>
        <taxon>Bacillati</taxon>
        <taxon>Bacillota</taxon>
        <taxon>Bacilli</taxon>
        <taxon>Bacillales</taxon>
        <taxon>Bacillaceae</taxon>
        <taxon>Radiobacillus</taxon>
    </lineage>
</organism>
<sequence>MLGECKYMIPKLETKKLILRGFIPEDAPIVEELAGDKRVAETTLTIPHPYPSGSAINWIKTHTERAEKQESFIFAIEEKSKRKLIGTATLRLENSHKRAEIAYWIGFPHWGNGYATESIGKVIDFGFTFLELNRIWATVMKKNIGSRRVLIKNGFNHEGTFSKHDFKWGNFEDVEYYGLLKEVYMKN</sequence>
<dbReference type="InterPro" id="IPR000182">
    <property type="entry name" value="GNAT_dom"/>
</dbReference>
<protein>
    <submittedName>
        <fullName evidence="2">GNAT family N-acetyltransferase</fullName>
    </submittedName>
</protein>
<dbReference type="Proteomes" id="UP000315215">
    <property type="component" value="Chromosome"/>
</dbReference>
<dbReference type="InterPro" id="IPR016181">
    <property type="entry name" value="Acyl_CoA_acyltransferase"/>
</dbReference>
<dbReference type="PROSITE" id="PS51186">
    <property type="entry name" value="GNAT"/>
    <property type="match status" value="1"/>
</dbReference>
<dbReference type="Gene3D" id="3.40.630.30">
    <property type="match status" value="1"/>
</dbReference>
<feature type="domain" description="N-acetyltransferase" evidence="1">
    <location>
        <begin position="17"/>
        <end position="187"/>
    </location>
</feature>
<accession>A0A516KG43</accession>
<name>A0A516KG43_9BACI</name>
<dbReference type="Pfam" id="PF13302">
    <property type="entry name" value="Acetyltransf_3"/>
    <property type="match status" value="1"/>
</dbReference>
<dbReference type="KEGG" id="aqt:FN924_09365"/>
<keyword evidence="3" id="KW-1185">Reference proteome</keyword>
<evidence type="ECO:0000313" key="2">
    <source>
        <dbReference type="EMBL" id="QDP40368.1"/>
    </source>
</evidence>
<dbReference type="InterPro" id="IPR051531">
    <property type="entry name" value="N-acetyltransferase"/>
</dbReference>
<dbReference type="GO" id="GO:0008999">
    <property type="term" value="F:protein-N-terminal-alanine acetyltransferase activity"/>
    <property type="evidence" value="ECO:0007669"/>
    <property type="project" value="TreeGrafter"/>
</dbReference>